<feature type="transmembrane region" description="Helical" evidence="10">
    <location>
        <begin position="156"/>
        <end position="182"/>
    </location>
</feature>
<keyword evidence="3 10" id="KW-0812">Transmembrane</keyword>
<keyword evidence="8" id="KW-1015">Disulfide bond</keyword>
<feature type="domain" description="Peptidase C39" evidence="11">
    <location>
        <begin position="8"/>
        <end position="133"/>
    </location>
</feature>
<dbReference type="Gene3D" id="3.40.30.10">
    <property type="entry name" value="Glutaredoxin"/>
    <property type="match status" value="1"/>
</dbReference>
<evidence type="ECO:0000256" key="10">
    <source>
        <dbReference type="SAM" id="Phobius"/>
    </source>
</evidence>
<evidence type="ECO:0000313" key="13">
    <source>
        <dbReference type="Proteomes" id="UP000676386"/>
    </source>
</evidence>
<keyword evidence="5 10" id="KW-1133">Transmembrane helix</keyword>
<proteinExistence type="inferred from homology"/>
<evidence type="ECO:0000259" key="11">
    <source>
        <dbReference type="PROSITE" id="PS50990"/>
    </source>
</evidence>
<evidence type="ECO:0000256" key="4">
    <source>
        <dbReference type="ARBA" id="ARBA00022719"/>
    </source>
</evidence>
<sequence length="549" mass="61367">MNSFLKKLFEPKSNGPDITLLFLQALKVPVTAGTINKELEEHPNFNSLLSISDVLNRFGVDNLAVRLDSDKLLTMPAPFITQIRGAHNEPDYFSIVKKIDGDNIDYYDPVSFKWQRSKKEDFLKRYLGVALLAEAREDAGERDFEKKAKEEKRKTILSLSGIIAFPVILCIAGVISVMQYGAGSWPSLLYALLNFAGVSAGFLLLWYELDQHNPALQQICSAGKKTNCGAILQSGAAKIAGISWSIIGFSYFAGGLLLMLFTGVNSPQVLFTTGILTLLAFPYTFFSLYYQWRVAQQWCVLCLFVQALLLLQLATLLAAGRLGTMFPLSFHVEWLPAVITAYTLPFVLAAVLLPVFKKARESRENISRLQRLKHNTQIFDALLSKQKQLSVPSNGLGITLGNPSAPFKIIKVCNPYCGPCARAHAPMEALLENNPDVQIQIIFTASNKAGDHTAPPVRHLLAIAASNKDDDTAIKQGLDDWYLAKEKNYEQFATKYPMNGKLKQQEDKIEAMRKWCDQTEISFTPTFFINGYQMPDIYTVEDLKYFLTV</sequence>
<feature type="transmembrane region" description="Helical" evidence="10">
    <location>
        <begin position="298"/>
        <end position="322"/>
    </location>
</feature>
<feature type="transmembrane region" description="Helical" evidence="10">
    <location>
        <begin position="334"/>
        <end position="356"/>
    </location>
</feature>
<dbReference type="InterPro" id="IPR036249">
    <property type="entry name" value="Thioredoxin-like_sf"/>
</dbReference>
<evidence type="ECO:0000256" key="2">
    <source>
        <dbReference type="ARBA" id="ARBA00006214"/>
    </source>
</evidence>
<dbReference type="Pfam" id="PF03412">
    <property type="entry name" value="Peptidase_C39"/>
    <property type="match status" value="1"/>
</dbReference>
<dbReference type="Gene3D" id="1.20.1440.130">
    <property type="entry name" value="VKOR domain"/>
    <property type="match status" value="1"/>
</dbReference>
<protein>
    <submittedName>
        <fullName evidence="12">Thioredoxin domain-containing protein</fullName>
    </submittedName>
</protein>
<dbReference type="Gene3D" id="3.90.70.10">
    <property type="entry name" value="Cysteine proteinases"/>
    <property type="match status" value="1"/>
</dbReference>
<dbReference type="InterPro" id="IPR012336">
    <property type="entry name" value="Thioredoxin-like_fold"/>
</dbReference>
<keyword evidence="6" id="KW-0560">Oxidoreductase</keyword>
<organism evidence="12 13">
    <name type="scientific">Chitinophaga hostae</name>
    <dbReference type="NCBI Taxonomy" id="2831022"/>
    <lineage>
        <taxon>Bacteria</taxon>
        <taxon>Pseudomonadati</taxon>
        <taxon>Bacteroidota</taxon>
        <taxon>Chitinophagia</taxon>
        <taxon>Chitinophagales</taxon>
        <taxon>Chitinophagaceae</taxon>
        <taxon>Chitinophaga</taxon>
    </lineage>
</organism>
<dbReference type="InterPro" id="IPR012932">
    <property type="entry name" value="VKOR"/>
</dbReference>
<dbReference type="SUPFAM" id="SSF52833">
    <property type="entry name" value="Thioredoxin-like"/>
    <property type="match status" value="1"/>
</dbReference>
<dbReference type="InterPro" id="IPR038354">
    <property type="entry name" value="VKOR_sf"/>
</dbReference>
<dbReference type="InterPro" id="IPR005074">
    <property type="entry name" value="Peptidase_C39"/>
</dbReference>
<reference evidence="12 13" key="1">
    <citation type="submission" date="2021-04" db="EMBL/GenBank/DDBJ databases">
        <title>Chitinophaga sp. nov., isolated from the rhizosphere soil.</title>
        <authorList>
            <person name="He S."/>
        </authorList>
    </citation>
    <scope>NUCLEOTIDE SEQUENCE [LARGE SCALE GENOMIC DNA]</scope>
    <source>
        <strain evidence="12 13">2R12</strain>
    </source>
</reference>
<dbReference type="Pfam" id="PF13462">
    <property type="entry name" value="Thioredoxin_4"/>
    <property type="match status" value="1"/>
</dbReference>
<evidence type="ECO:0000313" key="12">
    <source>
        <dbReference type="EMBL" id="MBS0030359.1"/>
    </source>
</evidence>
<dbReference type="CDD" id="cd12921">
    <property type="entry name" value="VKOR_4"/>
    <property type="match status" value="1"/>
</dbReference>
<name>A0ABS5J5A0_9BACT</name>
<gene>
    <name evidence="12" type="ORF">KE626_23740</name>
</gene>
<comment type="caution">
    <text evidence="12">The sequence shown here is derived from an EMBL/GenBank/DDBJ whole genome shotgun (WGS) entry which is preliminary data.</text>
</comment>
<evidence type="ECO:0000256" key="7">
    <source>
        <dbReference type="ARBA" id="ARBA00023136"/>
    </source>
</evidence>
<dbReference type="Proteomes" id="UP000676386">
    <property type="component" value="Unassembled WGS sequence"/>
</dbReference>
<comment type="subcellular location">
    <subcellularLocation>
        <location evidence="1">Membrane</location>
        <topology evidence="1">Multi-pass membrane protein</topology>
    </subcellularLocation>
</comment>
<accession>A0ABS5J5A0</accession>
<keyword evidence="4" id="KW-0874">Quinone</keyword>
<evidence type="ECO:0000256" key="6">
    <source>
        <dbReference type="ARBA" id="ARBA00023002"/>
    </source>
</evidence>
<evidence type="ECO:0000256" key="8">
    <source>
        <dbReference type="ARBA" id="ARBA00023157"/>
    </source>
</evidence>
<feature type="transmembrane region" description="Helical" evidence="10">
    <location>
        <begin position="268"/>
        <end position="286"/>
    </location>
</feature>
<keyword evidence="13" id="KW-1185">Reference proteome</keyword>
<dbReference type="Pfam" id="PF07884">
    <property type="entry name" value="VKOR"/>
    <property type="match status" value="1"/>
</dbReference>
<evidence type="ECO:0000256" key="5">
    <source>
        <dbReference type="ARBA" id="ARBA00022989"/>
    </source>
</evidence>
<evidence type="ECO:0000256" key="9">
    <source>
        <dbReference type="ARBA" id="ARBA00023284"/>
    </source>
</evidence>
<dbReference type="RefSeq" id="WP_211975500.1">
    <property type="nucleotide sequence ID" value="NZ_CBFHAM010000008.1"/>
</dbReference>
<dbReference type="SMART" id="SM00756">
    <property type="entry name" value="VKc"/>
    <property type="match status" value="1"/>
</dbReference>
<dbReference type="EMBL" id="JAGTXB010000014">
    <property type="protein sequence ID" value="MBS0030359.1"/>
    <property type="molecule type" value="Genomic_DNA"/>
</dbReference>
<feature type="transmembrane region" description="Helical" evidence="10">
    <location>
        <begin position="242"/>
        <end position="262"/>
    </location>
</feature>
<evidence type="ECO:0000256" key="3">
    <source>
        <dbReference type="ARBA" id="ARBA00022692"/>
    </source>
</evidence>
<comment type="similarity">
    <text evidence="2">Belongs to the VKOR family.</text>
</comment>
<dbReference type="PROSITE" id="PS50990">
    <property type="entry name" value="PEPTIDASE_C39"/>
    <property type="match status" value="1"/>
</dbReference>
<feature type="transmembrane region" description="Helical" evidence="10">
    <location>
        <begin position="188"/>
        <end position="207"/>
    </location>
</feature>
<keyword evidence="9" id="KW-0676">Redox-active center</keyword>
<keyword evidence="7 10" id="KW-0472">Membrane</keyword>
<evidence type="ECO:0000256" key="1">
    <source>
        <dbReference type="ARBA" id="ARBA00004141"/>
    </source>
</evidence>